<comment type="similarity">
    <text evidence="2">Belongs to the SusD family.</text>
</comment>
<dbReference type="Pfam" id="PF14322">
    <property type="entry name" value="SusD-like_3"/>
    <property type="match status" value="1"/>
</dbReference>
<gene>
    <name evidence="8" type="ORF">ACFFI0_10140</name>
</gene>
<comment type="caution">
    <text evidence="8">The sequence shown here is derived from an EMBL/GenBank/DDBJ whole genome shotgun (WGS) entry which is preliminary data.</text>
</comment>
<dbReference type="CDD" id="cd08977">
    <property type="entry name" value="SusD"/>
    <property type="match status" value="1"/>
</dbReference>
<keyword evidence="3" id="KW-0732">Signal</keyword>
<reference evidence="8 9" key="1">
    <citation type="submission" date="2024-09" db="EMBL/GenBank/DDBJ databases">
        <authorList>
            <person name="Sun Q."/>
            <person name="Mori K."/>
        </authorList>
    </citation>
    <scope>NUCLEOTIDE SEQUENCE [LARGE SCALE GENOMIC DNA]</scope>
    <source>
        <strain evidence="8 9">CCM 7765</strain>
    </source>
</reference>
<dbReference type="InterPro" id="IPR011990">
    <property type="entry name" value="TPR-like_helical_dom_sf"/>
</dbReference>
<name>A0ABV6HII2_9SPHI</name>
<evidence type="ECO:0000256" key="2">
    <source>
        <dbReference type="ARBA" id="ARBA00006275"/>
    </source>
</evidence>
<sequence>MKKQKISKLPVVLSSLITICSCSNLIEVPPPQNQLEAEIVFSDSSSAVTALTSVYSYFSTSVHGASKHLALYVDDYVYTSSSTPILEFSQSKLSVNNSNNESLWSNLFFIIYQCNSILENIDSESTISLLFKQRLTSEAKFLRAYAYFYLINLYENIPLILTTDVSENSVVRQSEPQLVYEQITKDLLDAKKGLAEEYDGNDKVRANRWAAAALLSRVYLFQEQWQLAEQQASEIINSKIYSLTSSLDEVFLANSKEAILQFWTQNGYISDAAQIIPSSSSNIPTYTLNPALYEAFDISDKRRASWINTNTIISGDETASYHYLFKYKNRTNNTTKTEYLMALRLSEQYLTRAEARAHQNNLIGALDDINTIRTRAGLSIFQSSGAIAEYLEEIIHERRLEFFGEWGHRFMDLKRIGKLDEIIGSTKSTWRNGLSDVFPIPQNEIIYNRNLRQNNGY</sequence>
<evidence type="ECO:0000256" key="5">
    <source>
        <dbReference type="ARBA" id="ARBA00023237"/>
    </source>
</evidence>
<dbReference type="PROSITE" id="PS51257">
    <property type="entry name" value="PROKAR_LIPOPROTEIN"/>
    <property type="match status" value="1"/>
</dbReference>
<feature type="domain" description="SusD-like N-terminal" evidence="7">
    <location>
        <begin position="78"/>
        <end position="220"/>
    </location>
</feature>
<evidence type="ECO:0000259" key="7">
    <source>
        <dbReference type="Pfam" id="PF14322"/>
    </source>
</evidence>
<protein>
    <submittedName>
        <fullName evidence="8">RagB/SusD family nutrient uptake outer membrane protein</fullName>
    </submittedName>
</protein>
<evidence type="ECO:0000259" key="6">
    <source>
        <dbReference type="Pfam" id="PF07980"/>
    </source>
</evidence>
<comment type="subcellular location">
    <subcellularLocation>
        <location evidence="1">Cell outer membrane</location>
    </subcellularLocation>
</comment>
<evidence type="ECO:0000313" key="9">
    <source>
        <dbReference type="Proteomes" id="UP001589774"/>
    </source>
</evidence>
<evidence type="ECO:0000313" key="8">
    <source>
        <dbReference type="EMBL" id="MFC0318672.1"/>
    </source>
</evidence>
<dbReference type="InterPro" id="IPR012944">
    <property type="entry name" value="SusD_RagB_dom"/>
</dbReference>
<proteinExistence type="inferred from homology"/>
<dbReference type="Proteomes" id="UP001589774">
    <property type="component" value="Unassembled WGS sequence"/>
</dbReference>
<dbReference type="InterPro" id="IPR033985">
    <property type="entry name" value="SusD-like_N"/>
</dbReference>
<keyword evidence="5" id="KW-0998">Cell outer membrane</keyword>
<evidence type="ECO:0000256" key="4">
    <source>
        <dbReference type="ARBA" id="ARBA00023136"/>
    </source>
</evidence>
<keyword evidence="9" id="KW-1185">Reference proteome</keyword>
<feature type="domain" description="RagB/SusD" evidence="6">
    <location>
        <begin position="295"/>
        <end position="457"/>
    </location>
</feature>
<organism evidence="8 9">
    <name type="scientific">Olivibacter oleidegradans</name>
    <dbReference type="NCBI Taxonomy" id="760123"/>
    <lineage>
        <taxon>Bacteria</taxon>
        <taxon>Pseudomonadati</taxon>
        <taxon>Bacteroidota</taxon>
        <taxon>Sphingobacteriia</taxon>
        <taxon>Sphingobacteriales</taxon>
        <taxon>Sphingobacteriaceae</taxon>
        <taxon>Olivibacter</taxon>
    </lineage>
</organism>
<evidence type="ECO:0000256" key="3">
    <source>
        <dbReference type="ARBA" id="ARBA00022729"/>
    </source>
</evidence>
<dbReference type="Gene3D" id="1.25.40.390">
    <property type="match status" value="1"/>
</dbReference>
<dbReference type="EMBL" id="JBHLWO010000002">
    <property type="protein sequence ID" value="MFC0318672.1"/>
    <property type="molecule type" value="Genomic_DNA"/>
</dbReference>
<evidence type="ECO:0000256" key="1">
    <source>
        <dbReference type="ARBA" id="ARBA00004442"/>
    </source>
</evidence>
<accession>A0ABV6HII2</accession>
<keyword evidence="4" id="KW-0472">Membrane</keyword>
<dbReference type="Pfam" id="PF07980">
    <property type="entry name" value="SusD_RagB"/>
    <property type="match status" value="1"/>
</dbReference>
<dbReference type="RefSeq" id="WP_130857511.1">
    <property type="nucleotide sequence ID" value="NZ_JBHLWO010000002.1"/>
</dbReference>
<dbReference type="SUPFAM" id="SSF48452">
    <property type="entry name" value="TPR-like"/>
    <property type="match status" value="1"/>
</dbReference>